<dbReference type="InterPro" id="IPR048667">
    <property type="entry name" value="Imm5-like"/>
</dbReference>
<evidence type="ECO:0000259" key="1">
    <source>
        <dbReference type="Pfam" id="PF21805"/>
    </source>
</evidence>
<organism evidence="2 3">
    <name type="scientific">[Anoxybacillus] calidus</name>
    <dbReference type="NCBI Taxonomy" id="575178"/>
    <lineage>
        <taxon>Bacteria</taxon>
        <taxon>Bacillati</taxon>
        <taxon>Bacillota</taxon>
        <taxon>Bacilli</taxon>
        <taxon>Bacillales</taxon>
        <taxon>Anoxybacillaceae</taxon>
        <taxon>Paranoxybacillus</taxon>
    </lineage>
</organism>
<evidence type="ECO:0000313" key="3">
    <source>
        <dbReference type="Proteomes" id="UP000580891"/>
    </source>
</evidence>
<comment type="caution">
    <text evidence="2">The sequence shown here is derived from an EMBL/GenBank/DDBJ whole genome shotgun (WGS) entry which is preliminary data.</text>
</comment>
<accession>A0A7W0BVE3</accession>
<dbReference type="Pfam" id="PF21805">
    <property type="entry name" value="Imm5_like"/>
    <property type="match status" value="1"/>
</dbReference>
<protein>
    <recommendedName>
        <fullName evidence="1">Imm-5-like domain-containing protein</fullName>
    </recommendedName>
</protein>
<dbReference type="EMBL" id="JACDUU010000003">
    <property type="protein sequence ID" value="MBA2871450.1"/>
    <property type="molecule type" value="Genomic_DNA"/>
</dbReference>
<feature type="domain" description="Imm-5-like" evidence="1">
    <location>
        <begin position="14"/>
        <end position="137"/>
    </location>
</feature>
<gene>
    <name evidence="2" type="ORF">HNQ85_001720</name>
</gene>
<sequence>MRDKRFVAVHRGGHLTKDNHHGLIRWARECSEHVLPLIDEKIDKRLIHALNVAKEWENGNVSTGDAMKASLDAHAVARESSNQISIAVVARSIGQAVATAHMADHSLGAALYALKAVKHAGKSINEEREWQIKQLQQLPLEIVELVLTTMKKKEKGFKL</sequence>
<proteinExistence type="predicted"/>
<dbReference type="Proteomes" id="UP000580891">
    <property type="component" value="Unassembled WGS sequence"/>
</dbReference>
<dbReference type="RefSeq" id="WP_181537269.1">
    <property type="nucleotide sequence ID" value="NZ_JACDUU010000003.1"/>
</dbReference>
<name>A0A7W0BVE3_9BACL</name>
<evidence type="ECO:0000313" key="2">
    <source>
        <dbReference type="EMBL" id="MBA2871450.1"/>
    </source>
</evidence>
<dbReference type="AlphaFoldDB" id="A0A7W0BVE3"/>
<reference evidence="2 3" key="1">
    <citation type="submission" date="2020-07" db="EMBL/GenBank/DDBJ databases">
        <title>Genomic Encyclopedia of Type Strains, Phase IV (KMG-IV): sequencing the most valuable type-strain genomes for metagenomic binning, comparative biology and taxonomic classification.</title>
        <authorList>
            <person name="Goeker M."/>
        </authorList>
    </citation>
    <scope>NUCLEOTIDE SEQUENCE [LARGE SCALE GENOMIC DNA]</scope>
    <source>
        <strain evidence="2 3">DSM 25220</strain>
    </source>
</reference>
<keyword evidence="3" id="KW-1185">Reference proteome</keyword>